<dbReference type="AlphaFoldDB" id="A0A7W4YF43"/>
<comment type="caution">
    <text evidence="1">The sequence shown here is derived from an EMBL/GenBank/DDBJ whole genome shotgun (WGS) entry which is preliminary data.</text>
</comment>
<dbReference type="SUPFAM" id="SSF52540">
    <property type="entry name" value="P-loop containing nucleoside triphosphate hydrolases"/>
    <property type="match status" value="1"/>
</dbReference>
<evidence type="ECO:0000313" key="2">
    <source>
        <dbReference type="Proteomes" id="UP000545286"/>
    </source>
</evidence>
<dbReference type="Proteomes" id="UP000545286">
    <property type="component" value="Unassembled WGS sequence"/>
</dbReference>
<gene>
    <name evidence="1" type="ORF">FHX72_002032</name>
</gene>
<evidence type="ECO:0008006" key="3">
    <source>
        <dbReference type="Google" id="ProtNLM"/>
    </source>
</evidence>
<protein>
    <recommendedName>
        <fullName evidence="3">NACHT domain-containing protein</fullName>
    </recommendedName>
</protein>
<dbReference type="RefSeq" id="WP_183624736.1">
    <property type="nucleotide sequence ID" value="NZ_JACHWJ010000003.1"/>
</dbReference>
<organism evidence="1 2">
    <name type="scientific">Pseudoclavibacter helvolus</name>
    <dbReference type="NCBI Taxonomy" id="255205"/>
    <lineage>
        <taxon>Bacteria</taxon>
        <taxon>Bacillati</taxon>
        <taxon>Actinomycetota</taxon>
        <taxon>Actinomycetes</taxon>
        <taxon>Micrococcales</taxon>
        <taxon>Microbacteriaceae</taxon>
        <taxon>Pseudoclavibacter</taxon>
    </lineage>
</organism>
<sequence>MDKDTSVTRAEDFIGLLMAVHEEKLRSAYAAGRRPMRGMAIQNGLGVPSARLMGLVWLSAELEIPFEQGLALSTNGADPGFRNKLNQRAKTLQLVFGDGASFASSWLQHFARAEGMNEFEARYVLSFHGEEGSGSEADLRPELIEKSFRKHCESRRGSSSNSRDIDAKRFLAGLRVTKPPTYYRPHLEMRMLAQTLTASELKEGWQKDLGVTSGLYSDLAGGSGEPVLDQLQDLERGVLLGDPGYGKSTALGAFVVQRTDDGHPCLTVRLDELGELAQEREFARTRTPEDAAALVLEVAERRLAGTCSPQTKKAILGMLLHDPEFLLAFDGLDEISSPSRRNQVIQLLGALDGIRGRILVASRITGYSLPLPSATELVVNPLDPEAVDKFFVTWFCPDLNEVTDEDALGLARARAALSSGSGLTDIASIPLLAGFICYVASHEDVALTKTGLYQQYLSRFLRREWKGAEQQRDSPGEILSVIEIATQTAGVMSTQPGEDGTREPRWADHMSLSELAFDPRLGPRIEPVALLASEEGLLVPNDLPRGEDPVSQAYRWLHRTLHEHLTGRWLAQRIRTEQSSIKPFLKAAVLRPGTWAVALEHCAGYLGSMGGIELLVDALQELEDSGDSRAHVFGSAKAASISASGTQFRRLETISELFANQEYYTAFSVDRSLSTVKATEELEQMSPEHRTRLGYSLDSANPAEYTLGECILALDGGRDNAVLLREQIDAQSKTDLHAAQSRSLRALADGQITWISSDIFVDASDALVDVMIDSLGRHWNSPLAREFFDALCAVGSTYARLQCKKVLEERGGEPLLLDWLDETVRSLAKNQRPDDPSPMHLISSQKLPPFAASAVGTSASANNLDLPPEDQLLSTVLAAIWRRSLDNDVPPYPLPYIAMENTRAILAQTLENARAGAVTAESSAAFCRAAWQAIQAVDLESLPMLVQAWSLEEDLDTGAAPLVSSYALASKFQFFPHEEVLTLLARSTAERHFVALSNVLLNMGAEDAEAAIMFYLDKLFRAQSATPRLEVYSSLVPPGRAPQLARKVLDTVVTSSASVELRLSALQRAAEWLVQDDALPLYWDELLQAERTIIESTDSEAANGD</sequence>
<reference evidence="1 2" key="1">
    <citation type="submission" date="2020-08" db="EMBL/GenBank/DDBJ databases">
        <title>Sequencing the genomes of 1000 actinobacteria strains.</title>
        <authorList>
            <person name="Klenk H.-P."/>
        </authorList>
    </citation>
    <scope>NUCLEOTIDE SEQUENCE [LARGE SCALE GENOMIC DNA]</scope>
    <source>
        <strain evidence="1 2">DSM 20419</strain>
    </source>
</reference>
<dbReference type="InterPro" id="IPR027417">
    <property type="entry name" value="P-loop_NTPase"/>
</dbReference>
<dbReference type="EMBL" id="JACHWJ010000003">
    <property type="protein sequence ID" value="MBB2957887.1"/>
    <property type="molecule type" value="Genomic_DNA"/>
</dbReference>
<keyword evidence="2" id="KW-1185">Reference proteome</keyword>
<name>A0A7W4YF43_9MICO</name>
<dbReference type="Gene3D" id="3.40.50.300">
    <property type="entry name" value="P-loop containing nucleotide triphosphate hydrolases"/>
    <property type="match status" value="1"/>
</dbReference>
<proteinExistence type="predicted"/>
<evidence type="ECO:0000313" key="1">
    <source>
        <dbReference type="EMBL" id="MBB2957887.1"/>
    </source>
</evidence>
<accession>A0A7W4YF43</accession>